<dbReference type="InterPro" id="IPR051806">
    <property type="entry name" value="HAD-like_SPP"/>
</dbReference>
<dbReference type="EMBL" id="BNAT01000018">
    <property type="protein sequence ID" value="GHE32701.1"/>
    <property type="molecule type" value="Genomic_DNA"/>
</dbReference>
<comment type="caution">
    <text evidence="2">The sequence shown here is derived from an EMBL/GenBank/DDBJ whole genome shotgun (WGS) entry which is preliminary data.</text>
</comment>
<feature type="compositionally biased region" description="Gly residues" evidence="1">
    <location>
        <begin position="97"/>
        <end position="112"/>
    </location>
</feature>
<reference evidence="2" key="2">
    <citation type="submission" date="2020-09" db="EMBL/GenBank/DDBJ databases">
        <authorList>
            <person name="Sun Q."/>
            <person name="Zhou Y."/>
        </authorList>
    </citation>
    <scope>NUCLEOTIDE SEQUENCE</scope>
    <source>
        <strain evidence="2">CGMCC 4.7403</strain>
    </source>
</reference>
<organism evidence="2 3">
    <name type="scientific">Streptomyces capitiformicae</name>
    <dbReference type="NCBI Taxonomy" id="2014920"/>
    <lineage>
        <taxon>Bacteria</taxon>
        <taxon>Bacillati</taxon>
        <taxon>Actinomycetota</taxon>
        <taxon>Actinomycetes</taxon>
        <taxon>Kitasatosporales</taxon>
        <taxon>Streptomycetaceae</taxon>
        <taxon>Streptomyces</taxon>
    </lineage>
</organism>
<dbReference type="AlphaFoldDB" id="A0A919DBU9"/>
<name>A0A919DBU9_9ACTN</name>
<evidence type="ECO:0000313" key="2">
    <source>
        <dbReference type="EMBL" id="GHE32701.1"/>
    </source>
</evidence>
<dbReference type="RefSeq" id="WP_229914005.1">
    <property type="nucleotide sequence ID" value="NZ_BNAT01000018.1"/>
</dbReference>
<gene>
    <name evidence="2" type="ORF">GCM10017771_49500</name>
</gene>
<accession>A0A919DBU9</accession>
<feature type="region of interest" description="Disordered" evidence="1">
    <location>
        <begin position="91"/>
        <end position="112"/>
    </location>
</feature>
<dbReference type="Gene3D" id="3.40.50.1000">
    <property type="entry name" value="HAD superfamily/HAD-like"/>
    <property type="match status" value="1"/>
</dbReference>
<evidence type="ECO:0000256" key="1">
    <source>
        <dbReference type="SAM" id="MobiDB-lite"/>
    </source>
</evidence>
<dbReference type="GO" id="GO:0050308">
    <property type="term" value="F:sugar-phosphatase activity"/>
    <property type="evidence" value="ECO:0007669"/>
    <property type="project" value="TreeGrafter"/>
</dbReference>
<dbReference type="InterPro" id="IPR036412">
    <property type="entry name" value="HAD-like_sf"/>
</dbReference>
<dbReference type="InterPro" id="IPR006439">
    <property type="entry name" value="HAD-SF_hydro_IA"/>
</dbReference>
<dbReference type="PANTHER" id="PTHR43481">
    <property type="entry name" value="FRUCTOSE-1-PHOSPHATE PHOSPHATASE"/>
    <property type="match status" value="1"/>
</dbReference>
<dbReference type="Proteomes" id="UP000603227">
    <property type="component" value="Unassembled WGS sequence"/>
</dbReference>
<dbReference type="SUPFAM" id="SSF56784">
    <property type="entry name" value="HAD-like"/>
    <property type="match status" value="1"/>
</dbReference>
<dbReference type="InterPro" id="IPR023214">
    <property type="entry name" value="HAD_sf"/>
</dbReference>
<keyword evidence="3" id="KW-1185">Reference proteome</keyword>
<dbReference type="PANTHER" id="PTHR43481:SF4">
    <property type="entry name" value="GLYCEROL-1-PHOSPHATE PHOSPHOHYDROLASE 1-RELATED"/>
    <property type="match status" value="1"/>
</dbReference>
<dbReference type="Pfam" id="PF00702">
    <property type="entry name" value="Hydrolase"/>
    <property type="match status" value="1"/>
</dbReference>
<evidence type="ECO:0000313" key="3">
    <source>
        <dbReference type="Proteomes" id="UP000603227"/>
    </source>
</evidence>
<proteinExistence type="predicted"/>
<protein>
    <submittedName>
        <fullName evidence="2">Uncharacterized protein</fullName>
    </submittedName>
</protein>
<dbReference type="NCBIfam" id="TIGR01509">
    <property type="entry name" value="HAD-SF-IA-v3"/>
    <property type="match status" value="1"/>
</dbReference>
<reference evidence="2" key="1">
    <citation type="journal article" date="2014" name="Int. J. Syst. Evol. Microbiol.">
        <title>Complete genome sequence of Corynebacterium casei LMG S-19264T (=DSM 44701T), isolated from a smear-ripened cheese.</title>
        <authorList>
            <consortium name="US DOE Joint Genome Institute (JGI-PGF)"/>
            <person name="Walter F."/>
            <person name="Albersmeier A."/>
            <person name="Kalinowski J."/>
            <person name="Ruckert C."/>
        </authorList>
    </citation>
    <scope>NUCLEOTIDE SEQUENCE</scope>
    <source>
        <strain evidence="2">CGMCC 4.7403</strain>
    </source>
</reference>
<sequence>MPEVCVCAEDVSEGKPSPEGYLTAAARLGVDPVRCLVVEDASAGIAAGLAAGCTVYAVGSTQGPEELRDAHRCFGSLGEAVGAVLRAAGADEDGGRGEIGGGPVAGGGTLGR</sequence>